<evidence type="ECO:0000313" key="3">
    <source>
        <dbReference type="Proteomes" id="UP001499990"/>
    </source>
</evidence>
<gene>
    <name evidence="2" type="ORF">GCM10020367_52770</name>
</gene>
<dbReference type="EMBL" id="BAAAYL010000001">
    <property type="protein sequence ID" value="GAA3377366.1"/>
    <property type="molecule type" value="Genomic_DNA"/>
</dbReference>
<evidence type="ECO:0000259" key="1">
    <source>
        <dbReference type="Pfam" id="PF19054"/>
    </source>
</evidence>
<evidence type="ECO:0000313" key="2">
    <source>
        <dbReference type="EMBL" id="GAA3377366.1"/>
    </source>
</evidence>
<name>A0ABP6SHY8_9ACTN</name>
<feature type="domain" description="DUF5753" evidence="1">
    <location>
        <begin position="2"/>
        <end position="109"/>
    </location>
</feature>
<dbReference type="InterPro" id="IPR043917">
    <property type="entry name" value="DUF5753"/>
</dbReference>
<accession>A0ABP6SHY8</accession>
<protein>
    <recommendedName>
        <fullName evidence="1">DUF5753 domain-containing protein</fullName>
    </recommendedName>
</protein>
<dbReference type="Pfam" id="PF19054">
    <property type="entry name" value="DUF5753"/>
    <property type="match status" value="1"/>
</dbReference>
<sequence>MSFVIEESVLRRRIGGKTVQRGQLEQLLLVGQQRNVEIQVMPLDREDHAGLSGPFTLMETSDNRRVGYVEVQNVSRLHTERKLVRELEAQYGIIRAQALTPRESLAFVEKLLGEL</sequence>
<proteinExistence type="predicted"/>
<reference evidence="3" key="1">
    <citation type="journal article" date="2019" name="Int. J. Syst. Evol. Microbiol.">
        <title>The Global Catalogue of Microorganisms (GCM) 10K type strain sequencing project: providing services to taxonomists for standard genome sequencing and annotation.</title>
        <authorList>
            <consortium name="The Broad Institute Genomics Platform"/>
            <consortium name="The Broad Institute Genome Sequencing Center for Infectious Disease"/>
            <person name="Wu L."/>
            <person name="Ma J."/>
        </authorList>
    </citation>
    <scope>NUCLEOTIDE SEQUENCE [LARGE SCALE GENOMIC DNA]</scope>
    <source>
        <strain evidence="3">JCM 9651</strain>
    </source>
</reference>
<dbReference type="Proteomes" id="UP001499990">
    <property type="component" value="Unassembled WGS sequence"/>
</dbReference>
<organism evidence="2 3">
    <name type="scientific">Streptomyces sannanensis</name>
    <dbReference type="NCBI Taxonomy" id="285536"/>
    <lineage>
        <taxon>Bacteria</taxon>
        <taxon>Bacillati</taxon>
        <taxon>Actinomycetota</taxon>
        <taxon>Actinomycetes</taxon>
        <taxon>Kitasatosporales</taxon>
        <taxon>Streptomycetaceae</taxon>
        <taxon>Streptomyces</taxon>
    </lineage>
</organism>
<keyword evidence="3" id="KW-1185">Reference proteome</keyword>
<comment type="caution">
    <text evidence="2">The sequence shown here is derived from an EMBL/GenBank/DDBJ whole genome shotgun (WGS) entry which is preliminary data.</text>
</comment>